<organism evidence="1">
    <name type="scientific">Pseudomonas putida</name>
    <name type="common">Arthrobacter siderocapsulatus</name>
    <dbReference type="NCBI Taxonomy" id="303"/>
    <lineage>
        <taxon>Bacteria</taxon>
        <taxon>Pseudomonadati</taxon>
        <taxon>Pseudomonadota</taxon>
        <taxon>Gammaproteobacteria</taxon>
        <taxon>Pseudomonadales</taxon>
        <taxon>Pseudomonadaceae</taxon>
        <taxon>Pseudomonas</taxon>
    </lineage>
</organism>
<dbReference type="EMBL" id="CP016634">
    <property type="protein sequence ID" value="ANY88345.1"/>
    <property type="molecule type" value="Genomic_DNA"/>
</dbReference>
<evidence type="ECO:0000313" key="1">
    <source>
        <dbReference type="EMBL" id="ANY88345.1"/>
    </source>
</evidence>
<accession>A0A1B2F854</accession>
<name>A0A1B2F854_PSEPU</name>
<reference evidence="1" key="1">
    <citation type="submission" date="2016-07" db="EMBL/GenBank/DDBJ databases">
        <title>New class B carbapenemase carried by novel plasmid in Pseudomonas putida enviromental strain in eastern Amazonia.</title>
        <authorList>
            <person name="Souza C.O."/>
            <person name="Lima K.V."/>
            <person name="Brasiliense D.M."/>
            <person name="Perez-Chaparro P.J."/>
            <person name="Mamizuka E.M."/>
            <person name="Lima M.O."/>
            <person name="Lima L.N."/>
            <person name="McCulloch J.A."/>
        </authorList>
    </citation>
    <scope>NUCLEOTIDE SEQUENCE [LARGE SCALE GENOMIC DNA]</scope>
    <source>
        <strain evidence="1">IEC33019</strain>
    </source>
</reference>
<dbReference type="RefSeq" id="WP_070093358.1">
    <property type="nucleotide sequence ID" value="NZ_CP016634.1"/>
</dbReference>
<sequence length="325" mass="33998">MSDARYFINPKTQTYDSLKATLDFSKYESAKFDVLNAHIVNNVVGVGEVVIMGDPTTPSCTSQEAYLMKKAADTHASLLLTGPGSDDFLLDNLDLVKSLLAHASLGIGASSSAWSKHLDGIRATLLEIEKLYQESLSSGTLKARNEFYARRTALFMKLEAQLDNMAAYGSRLRREGSVKRMLHISTKSYLHTGEIAGYAEKISGVAKASKLLRMGTPIGISLDVTATGLSIYKACTLGREDQCREAKYIEGGSLIGNVGGGAIGGGAGAAAGTFLCSVVFGIPTAGTGAFVCAVVGGAAGAVVMGETLGDIGGELGQFLYEKVGG</sequence>
<protein>
    <recommendedName>
        <fullName evidence="2">SSU ribosomal protein S2p (SAe)</fullName>
    </recommendedName>
</protein>
<gene>
    <name evidence="1" type="ORF">IEC33019_2803</name>
</gene>
<proteinExistence type="predicted"/>
<evidence type="ECO:0008006" key="2">
    <source>
        <dbReference type="Google" id="ProtNLM"/>
    </source>
</evidence>
<dbReference type="AlphaFoldDB" id="A0A1B2F854"/>